<dbReference type="EMBL" id="JBHRTI010000004">
    <property type="protein sequence ID" value="MFC3148245.1"/>
    <property type="molecule type" value="Genomic_DNA"/>
</dbReference>
<protein>
    <submittedName>
        <fullName evidence="1">Uncharacterized protein</fullName>
    </submittedName>
</protein>
<accession>A0ABV7H376</accession>
<dbReference type="RefSeq" id="WP_377303995.1">
    <property type="nucleotide sequence ID" value="NZ_CP180191.1"/>
</dbReference>
<comment type="caution">
    <text evidence="1">The sequence shown here is derived from an EMBL/GenBank/DDBJ whole genome shotgun (WGS) entry which is preliminary data.</text>
</comment>
<name>A0ABV7H376_9BURK</name>
<evidence type="ECO:0000313" key="1">
    <source>
        <dbReference type="EMBL" id="MFC3148245.1"/>
    </source>
</evidence>
<evidence type="ECO:0000313" key="2">
    <source>
        <dbReference type="Proteomes" id="UP001595556"/>
    </source>
</evidence>
<sequence length="43" mass="4601">MSSRQKRQLRLAGGGALWAAGMLVSLSAMVHGAMEWLQHVHAG</sequence>
<reference evidence="2" key="1">
    <citation type="journal article" date="2019" name="Int. J. Syst. Evol. Microbiol.">
        <title>The Global Catalogue of Microorganisms (GCM) 10K type strain sequencing project: providing services to taxonomists for standard genome sequencing and annotation.</title>
        <authorList>
            <consortium name="The Broad Institute Genomics Platform"/>
            <consortium name="The Broad Institute Genome Sequencing Center for Infectious Disease"/>
            <person name="Wu L."/>
            <person name="Ma J."/>
        </authorList>
    </citation>
    <scope>NUCLEOTIDE SEQUENCE [LARGE SCALE GENOMIC DNA]</scope>
    <source>
        <strain evidence="2">KCTC 52168</strain>
    </source>
</reference>
<keyword evidence="2" id="KW-1185">Reference proteome</keyword>
<dbReference type="Proteomes" id="UP001595556">
    <property type="component" value="Unassembled WGS sequence"/>
</dbReference>
<proteinExistence type="predicted"/>
<organism evidence="1 2">
    <name type="scientific">Piscinibacterium candidicorallinum</name>
    <dbReference type="NCBI Taxonomy" id="1793872"/>
    <lineage>
        <taxon>Bacteria</taxon>
        <taxon>Pseudomonadati</taxon>
        <taxon>Pseudomonadota</taxon>
        <taxon>Betaproteobacteria</taxon>
        <taxon>Burkholderiales</taxon>
        <taxon>Piscinibacterium</taxon>
    </lineage>
</organism>
<gene>
    <name evidence="1" type="ORF">ACFOEN_11395</name>
</gene>